<dbReference type="GO" id="GO:0008270">
    <property type="term" value="F:zinc ion binding"/>
    <property type="evidence" value="ECO:0007669"/>
    <property type="project" value="InterPro"/>
</dbReference>
<dbReference type="InterPro" id="IPR002734">
    <property type="entry name" value="RibDG_C"/>
</dbReference>
<accession>A0A644T158</accession>
<evidence type="ECO:0000256" key="2">
    <source>
        <dbReference type="ARBA" id="ARBA00004882"/>
    </source>
</evidence>
<dbReference type="Pfam" id="PF01872">
    <property type="entry name" value="RibD_C"/>
    <property type="match status" value="1"/>
</dbReference>
<evidence type="ECO:0000313" key="12">
    <source>
        <dbReference type="EMBL" id="MPL60519.1"/>
    </source>
</evidence>
<evidence type="ECO:0000256" key="5">
    <source>
        <dbReference type="ARBA" id="ARBA00022723"/>
    </source>
</evidence>
<comment type="pathway">
    <text evidence="2">Cofactor biosynthesis; riboflavin biosynthesis; 5-amino-6-(D-ribitylamino)uracil from GTP: step 2/4.</text>
</comment>
<dbReference type="Gene3D" id="3.40.430.10">
    <property type="entry name" value="Dihydrofolate Reductase, subunit A"/>
    <property type="match status" value="1"/>
</dbReference>
<organism evidence="12">
    <name type="scientific">bioreactor metagenome</name>
    <dbReference type="NCBI Taxonomy" id="1076179"/>
    <lineage>
        <taxon>unclassified sequences</taxon>
        <taxon>metagenomes</taxon>
        <taxon>ecological metagenomes</taxon>
    </lineage>
</organism>
<dbReference type="GO" id="GO:0008835">
    <property type="term" value="F:diaminohydroxyphosphoribosylaminopyrimidine deaminase activity"/>
    <property type="evidence" value="ECO:0007669"/>
    <property type="project" value="InterPro"/>
</dbReference>
<evidence type="ECO:0000256" key="8">
    <source>
        <dbReference type="ARBA" id="ARBA00022857"/>
    </source>
</evidence>
<dbReference type="PANTHER" id="PTHR38011">
    <property type="entry name" value="DIHYDROFOLATE REDUCTASE FAMILY PROTEIN (AFU_ORTHOLOGUE AFUA_8G06820)"/>
    <property type="match status" value="1"/>
</dbReference>
<evidence type="ECO:0000259" key="11">
    <source>
        <dbReference type="PROSITE" id="PS51747"/>
    </source>
</evidence>
<dbReference type="InterPro" id="IPR050765">
    <property type="entry name" value="Riboflavin_Biosynth_HTPR"/>
</dbReference>
<dbReference type="AlphaFoldDB" id="A0A644T158"/>
<dbReference type="FunFam" id="3.40.140.10:FF:000025">
    <property type="entry name" value="Riboflavin biosynthesis protein RibD"/>
    <property type="match status" value="1"/>
</dbReference>
<dbReference type="CDD" id="cd01284">
    <property type="entry name" value="Riboflavin_deaminase-reductase"/>
    <property type="match status" value="1"/>
</dbReference>
<feature type="domain" description="CMP/dCMP-type deaminase" evidence="11">
    <location>
        <begin position="1"/>
        <end position="117"/>
    </location>
</feature>
<dbReference type="Gene3D" id="3.40.140.10">
    <property type="entry name" value="Cytidine Deaminase, domain 2"/>
    <property type="match status" value="1"/>
</dbReference>
<reference evidence="12" key="1">
    <citation type="submission" date="2019-08" db="EMBL/GenBank/DDBJ databases">
        <authorList>
            <person name="Kucharzyk K."/>
            <person name="Murdoch R.W."/>
            <person name="Higgins S."/>
            <person name="Loffler F."/>
        </authorList>
    </citation>
    <scope>NUCLEOTIDE SEQUENCE</scope>
</reference>
<evidence type="ECO:0000256" key="6">
    <source>
        <dbReference type="ARBA" id="ARBA00022801"/>
    </source>
</evidence>
<keyword evidence="6" id="KW-0378">Hydrolase</keyword>
<dbReference type="Pfam" id="PF00383">
    <property type="entry name" value="dCMP_cyt_deam_1"/>
    <property type="match status" value="1"/>
</dbReference>
<keyword evidence="8" id="KW-0521">NADP</keyword>
<keyword evidence="4" id="KW-0686">Riboflavin biosynthesis</keyword>
<dbReference type="EMBL" id="VSSQ01000012">
    <property type="protein sequence ID" value="MPL60519.1"/>
    <property type="molecule type" value="Genomic_DNA"/>
</dbReference>
<keyword evidence="9" id="KW-0560">Oxidoreductase</keyword>
<dbReference type="InterPro" id="IPR024072">
    <property type="entry name" value="DHFR-like_dom_sf"/>
</dbReference>
<dbReference type="InterPro" id="IPR004794">
    <property type="entry name" value="Eubact_RibD"/>
</dbReference>
<dbReference type="SUPFAM" id="SSF53597">
    <property type="entry name" value="Dihydrofolate reductase-like"/>
    <property type="match status" value="1"/>
</dbReference>
<sequence length="371" mass="39865">MRQALIIAKNALGRTSPNPLVGAVIVRNGEVVGTGWHQRAGMPHAEINALKQAGDLAKDATIYVTLEPCCYHGRTGPCTEALIKAGIRRAVVAMTDPNPEVAGCGIASLRRAGIEVIEGVLCTEAAKLNETFIKWISTKMPFGVLKTAMTIDGKIATHTGHSRWITGNQARLMVHQLRNRYDSILVGIGTILADNPELTTRLPYGGKNPVRIIVDTMARIPLSSKIVTDGLARTIIAVAPDAPQDRINALKEKGVEVYCIPRSENGLDLRELFKVLGSQNMTSVLIEGGASINASALQAHLVDKVEWFIAPKIVGGTCAPGPVGGSGIADLNNANLLEDINTNIMGEDILITAYLRNREGRDVYRTCGRIR</sequence>
<evidence type="ECO:0000256" key="10">
    <source>
        <dbReference type="ARBA" id="ARBA00023268"/>
    </source>
</evidence>
<dbReference type="GO" id="GO:0050661">
    <property type="term" value="F:NADP binding"/>
    <property type="evidence" value="ECO:0007669"/>
    <property type="project" value="InterPro"/>
</dbReference>
<keyword evidence="5" id="KW-0479">Metal-binding</keyword>
<dbReference type="NCBIfam" id="TIGR00326">
    <property type="entry name" value="eubact_ribD"/>
    <property type="match status" value="1"/>
</dbReference>
<comment type="cofactor">
    <cofactor evidence="1">
        <name>Zn(2+)</name>
        <dbReference type="ChEBI" id="CHEBI:29105"/>
    </cofactor>
</comment>
<dbReference type="InterPro" id="IPR016193">
    <property type="entry name" value="Cytidine_deaminase-like"/>
</dbReference>
<gene>
    <name evidence="12" type="primary">ribD_2</name>
    <name evidence="12" type="ORF">SDC9_06080</name>
</gene>
<dbReference type="SUPFAM" id="SSF53927">
    <property type="entry name" value="Cytidine deaminase-like"/>
    <property type="match status" value="1"/>
</dbReference>
<evidence type="ECO:0000256" key="9">
    <source>
        <dbReference type="ARBA" id="ARBA00023002"/>
    </source>
</evidence>
<dbReference type="PANTHER" id="PTHR38011:SF7">
    <property type="entry name" value="2,5-DIAMINO-6-RIBOSYLAMINO-4(3H)-PYRIMIDINONE 5'-PHOSPHATE REDUCTASE"/>
    <property type="match status" value="1"/>
</dbReference>
<dbReference type="UniPathway" id="UPA00275">
    <property type="reaction ID" value="UER00401"/>
</dbReference>
<evidence type="ECO:0000256" key="7">
    <source>
        <dbReference type="ARBA" id="ARBA00022833"/>
    </source>
</evidence>
<name>A0A644T158_9ZZZZ</name>
<proteinExistence type="predicted"/>
<dbReference type="GO" id="GO:0009231">
    <property type="term" value="P:riboflavin biosynthetic process"/>
    <property type="evidence" value="ECO:0007669"/>
    <property type="project" value="UniProtKB-UniPathway"/>
</dbReference>
<evidence type="ECO:0000256" key="3">
    <source>
        <dbReference type="ARBA" id="ARBA00004910"/>
    </source>
</evidence>
<dbReference type="PROSITE" id="PS00903">
    <property type="entry name" value="CYT_DCMP_DEAMINASES_1"/>
    <property type="match status" value="1"/>
</dbReference>
<evidence type="ECO:0000256" key="4">
    <source>
        <dbReference type="ARBA" id="ARBA00022619"/>
    </source>
</evidence>
<comment type="caution">
    <text evidence="12">The sequence shown here is derived from an EMBL/GenBank/DDBJ whole genome shotgun (WGS) entry which is preliminary data.</text>
</comment>
<comment type="pathway">
    <text evidence="3">Cofactor biosynthesis; riboflavin biosynthesis; 5-amino-6-(D-ribitylamino)uracil from GTP: step 3/4.</text>
</comment>
<dbReference type="InterPro" id="IPR002125">
    <property type="entry name" value="CMP_dCMP_dom"/>
</dbReference>
<dbReference type="InterPro" id="IPR016192">
    <property type="entry name" value="APOBEC/CMP_deaminase_Zn-bd"/>
</dbReference>
<keyword evidence="10" id="KW-0511">Multifunctional enzyme</keyword>
<dbReference type="GO" id="GO:0008703">
    <property type="term" value="F:5-amino-6-(5-phosphoribosylamino)uracil reductase activity"/>
    <property type="evidence" value="ECO:0007669"/>
    <property type="project" value="InterPro"/>
</dbReference>
<dbReference type="InterPro" id="IPR011549">
    <property type="entry name" value="RibD_C"/>
</dbReference>
<keyword evidence="7" id="KW-0862">Zinc</keyword>
<dbReference type="PIRSF" id="PIRSF006769">
    <property type="entry name" value="RibD"/>
    <property type="match status" value="1"/>
</dbReference>
<protein>
    <submittedName>
        <fullName evidence="12">Riboflavin biosynthesis protein RibD</fullName>
    </submittedName>
</protein>
<dbReference type="PROSITE" id="PS51747">
    <property type="entry name" value="CYT_DCMP_DEAMINASES_2"/>
    <property type="match status" value="1"/>
</dbReference>
<dbReference type="NCBIfam" id="TIGR00227">
    <property type="entry name" value="ribD_Cterm"/>
    <property type="match status" value="1"/>
</dbReference>
<evidence type="ECO:0000256" key="1">
    <source>
        <dbReference type="ARBA" id="ARBA00001947"/>
    </source>
</evidence>